<feature type="transmembrane region" description="Helical" evidence="2">
    <location>
        <begin position="120"/>
        <end position="147"/>
    </location>
</feature>
<feature type="transmembrane region" description="Helical" evidence="2">
    <location>
        <begin position="35"/>
        <end position="54"/>
    </location>
</feature>
<organism evidence="3 4">
    <name type="scientific">Metabacillus niabensis</name>
    <dbReference type="NCBI Taxonomy" id="324854"/>
    <lineage>
        <taxon>Bacteria</taxon>
        <taxon>Bacillati</taxon>
        <taxon>Bacillota</taxon>
        <taxon>Bacilli</taxon>
        <taxon>Bacillales</taxon>
        <taxon>Bacillaceae</taxon>
        <taxon>Metabacillus</taxon>
    </lineage>
</organism>
<keyword evidence="2" id="KW-0472">Membrane</keyword>
<feature type="compositionally biased region" description="Basic residues" evidence="1">
    <location>
        <begin position="1"/>
        <end position="13"/>
    </location>
</feature>
<proteinExistence type="predicted"/>
<evidence type="ECO:0000313" key="3">
    <source>
        <dbReference type="EMBL" id="MDQ0226305.1"/>
    </source>
</evidence>
<keyword evidence="2" id="KW-0812">Transmembrane</keyword>
<evidence type="ECO:0000256" key="2">
    <source>
        <dbReference type="SAM" id="Phobius"/>
    </source>
</evidence>
<sequence>MAKNKKRKKSRRHGLTEEQKRKYQQHKRKIKRKDFVYSSIVIFFMVLITIFDSFAYDIFEYYGWSISIVDSTYIIIDILITLLFFGIGCLMVWVLFIIIKAINHSEQYKNTSLKNYITYAFLFLLIIGLGTLFFYLSIIHVISYLLYYL</sequence>
<keyword evidence="2" id="KW-1133">Transmembrane helix</keyword>
<reference evidence="3 4" key="1">
    <citation type="submission" date="2023-07" db="EMBL/GenBank/DDBJ databases">
        <title>Genomic Encyclopedia of Type Strains, Phase IV (KMG-IV): sequencing the most valuable type-strain genomes for metagenomic binning, comparative biology and taxonomic classification.</title>
        <authorList>
            <person name="Goeker M."/>
        </authorList>
    </citation>
    <scope>NUCLEOTIDE SEQUENCE [LARGE SCALE GENOMIC DNA]</scope>
    <source>
        <strain evidence="3 4">DSM 17723</strain>
    </source>
</reference>
<dbReference type="Proteomes" id="UP001232245">
    <property type="component" value="Unassembled WGS sequence"/>
</dbReference>
<protein>
    <submittedName>
        <fullName evidence="3">Magnesium-transporting ATPase (P-type)</fullName>
    </submittedName>
</protein>
<evidence type="ECO:0000313" key="4">
    <source>
        <dbReference type="Proteomes" id="UP001232245"/>
    </source>
</evidence>
<comment type="caution">
    <text evidence="3">The sequence shown here is derived from an EMBL/GenBank/DDBJ whole genome shotgun (WGS) entry which is preliminary data.</text>
</comment>
<dbReference type="EMBL" id="JAUSTZ010000004">
    <property type="protein sequence ID" value="MDQ0226305.1"/>
    <property type="molecule type" value="Genomic_DNA"/>
</dbReference>
<accession>A0ABT9Z2R8</accession>
<feature type="transmembrane region" description="Helical" evidence="2">
    <location>
        <begin position="74"/>
        <end position="99"/>
    </location>
</feature>
<gene>
    <name evidence="3" type="ORF">J2S02_002650</name>
</gene>
<dbReference type="RefSeq" id="WP_307190728.1">
    <property type="nucleotide sequence ID" value="NZ_JAUSTZ010000004.1"/>
</dbReference>
<keyword evidence="4" id="KW-1185">Reference proteome</keyword>
<evidence type="ECO:0000256" key="1">
    <source>
        <dbReference type="SAM" id="MobiDB-lite"/>
    </source>
</evidence>
<feature type="region of interest" description="Disordered" evidence="1">
    <location>
        <begin position="1"/>
        <end position="25"/>
    </location>
</feature>
<name>A0ABT9Z2R8_9BACI</name>